<sequence length="103" mass="11644">MAAPYAGAGRDRMTEEREALHRRAYQRSREERWNAPGRSRVAHQKYGSVVVPHSSNLSALLNAAEYWGCDWLEIRDAEVWIAKPGDGPVVKPREFIRKGGEPA</sequence>
<dbReference type="AlphaFoldDB" id="A0A6I2QZC3"/>
<dbReference type="Proteomes" id="UP000434475">
    <property type="component" value="Unassembled WGS sequence"/>
</dbReference>
<proteinExistence type="predicted"/>
<feature type="compositionally biased region" description="Basic and acidic residues" evidence="1">
    <location>
        <begin position="9"/>
        <end position="33"/>
    </location>
</feature>
<gene>
    <name evidence="2" type="ORF">GKE97_02955</name>
</gene>
<comment type="caution">
    <text evidence="2">The sequence shown here is derived from an EMBL/GenBank/DDBJ whole genome shotgun (WGS) entry which is preliminary data.</text>
</comment>
<reference evidence="2 3" key="1">
    <citation type="journal article" date="2019" name="Nat. Med.">
        <title>A library of human gut bacterial isolates paired with longitudinal multiomics data enables mechanistic microbiome research.</title>
        <authorList>
            <person name="Poyet M."/>
            <person name="Groussin M."/>
            <person name="Gibbons S.M."/>
            <person name="Avila-Pacheco J."/>
            <person name="Jiang X."/>
            <person name="Kearney S.M."/>
            <person name="Perrotta A.R."/>
            <person name="Berdy B."/>
            <person name="Zhao S."/>
            <person name="Lieberman T.D."/>
            <person name="Swanson P.K."/>
            <person name="Smith M."/>
            <person name="Roesemann S."/>
            <person name="Alexander J.E."/>
            <person name="Rich S.A."/>
            <person name="Livny J."/>
            <person name="Vlamakis H."/>
            <person name="Clish C."/>
            <person name="Bullock K."/>
            <person name="Deik A."/>
            <person name="Scott J."/>
            <person name="Pierce K.A."/>
            <person name="Xavier R.J."/>
            <person name="Alm E.J."/>
        </authorList>
    </citation>
    <scope>NUCLEOTIDE SEQUENCE [LARGE SCALE GENOMIC DNA]</scope>
    <source>
        <strain evidence="2 3">BIOML-A2</strain>
    </source>
</reference>
<accession>A0A6I2QZC3</accession>
<name>A0A6I2QZC3_FLAPL</name>
<dbReference type="EMBL" id="WKPR01000003">
    <property type="protein sequence ID" value="MSB18473.1"/>
    <property type="molecule type" value="Genomic_DNA"/>
</dbReference>
<evidence type="ECO:0000256" key="1">
    <source>
        <dbReference type="SAM" id="MobiDB-lite"/>
    </source>
</evidence>
<protein>
    <submittedName>
        <fullName evidence="2">Uncharacterized protein</fullName>
    </submittedName>
</protein>
<evidence type="ECO:0000313" key="2">
    <source>
        <dbReference type="EMBL" id="MSB18473.1"/>
    </source>
</evidence>
<organism evidence="2 3">
    <name type="scientific">Flavonifractor plautii</name>
    <name type="common">Fusobacterium plautii</name>
    <dbReference type="NCBI Taxonomy" id="292800"/>
    <lineage>
        <taxon>Bacteria</taxon>
        <taxon>Bacillati</taxon>
        <taxon>Bacillota</taxon>
        <taxon>Clostridia</taxon>
        <taxon>Eubacteriales</taxon>
        <taxon>Oscillospiraceae</taxon>
        <taxon>Flavonifractor</taxon>
    </lineage>
</organism>
<feature type="region of interest" description="Disordered" evidence="1">
    <location>
        <begin position="1"/>
        <end position="39"/>
    </location>
</feature>
<evidence type="ECO:0000313" key="3">
    <source>
        <dbReference type="Proteomes" id="UP000434475"/>
    </source>
</evidence>